<dbReference type="AlphaFoldDB" id="A0A163G3J5"/>
<feature type="region of interest" description="Disordered" evidence="1">
    <location>
        <begin position="57"/>
        <end position="87"/>
    </location>
</feature>
<protein>
    <submittedName>
        <fullName evidence="2">Uncharacterized protein</fullName>
    </submittedName>
</protein>
<accession>A0A163G3J5</accession>
<organism evidence="2 3">
    <name type="scientific">Didymella rabiei</name>
    <name type="common">Chickpea ascochyta blight fungus</name>
    <name type="synonym">Mycosphaerella rabiei</name>
    <dbReference type="NCBI Taxonomy" id="5454"/>
    <lineage>
        <taxon>Eukaryota</taxon>
        <taxon>Fungi</taxon>
        <taxon>Dikarya</taxon>
        <taxon>Ascomycota</taxon>
        <taxon>Pezizomycotina</taxon>
        <taxon>Dothideomycetes</taxon>
        <taxon>Pleosporomycetidae</taxon>
        <taxon>Pleosporales</taxon>
        <taxon>Pleosporineae</taxon>
        <taxon>Didymellaceae</taxon>
        <taxon>Ascochyta</taxon>
    </lineage>
</organism>
<name>A0A163G3J5_DIDRA</name>
<evidence type="ECO:0000256" key="1">
    <source>
        <dbReference type="SAM" id="MobiDB-lite"/>
    </source>
</evidence>
<proteinExistence type="predicted"/>
<gene>
    <name evidence="2" type="ORF">ST47_g4148</name>
</gene>
<keyword evidence="3" id="KW-1185">Reference proteome</keyword>
<feature type="compositionally biased region" description="Basic and acidic residues" evidence="1">
    <location>
        <begin position="286"/>
        <end position="296"/>
    </location>
</feature>
<dbReference type="EMBL" id="JYNV01000154">
    <property type="protein sequence ID" value="KZM24661.1"/>
    <property type="molecule type" value="Genomic_DNA"/>
</dbReference>
<evidence type="ECO:0000313" key="2">
    <source>
        <dbReference type="EMBL" id="KZM24661.1"/>
    </source>
</evidence>
<feature type="region of interest" description="Disordered" evidence="1">
    <location>
        <begin position="270"/>
        <end position="296"/>
    </location>
</feature>
<dbReference type="OrthoDB" id="10505225at2759"/>
<feature type="compositionally biased region" description="Polar residues" evidence="1">
    <location>
        <begin position="78"/>
        <end position="87"/>
    </location>
</feature>
<sequence length="326" mass="35723">MFSSKETSDFLSARDYHAFLTNRGLLNSSNSRLLFIKEAFNNDQTFHAIVSDSLEANPNNEQQATPPDSTPLKDTATEETTSSNPRQCESLLEPLIAETSLSPKMLPAMRAYLPETTAKQPTRTRAKFDLSQVLDTLGSDQLIAARETVDSLHFPTEQLQKACGNNIRHFEISYHATLGAVYGFLNRALSHDVDMSFPDGKLEILSQYKSKPAPLTAEDRQILESVETAWKRFMKACCALALAEAAWQTAAGPESSGDVTDEGLAVAGSSALINSTPDPPVNTETASKDEAEVSPDFLDKVEGQIARLEELSTRGALYLSGREWET</sequence>
<dbReference type="Proteomes" id="UP000076837">
    <property type="component" value="Unassembled WGS sequence"/>
</dbReference>
<comment type="caution">
    <text evidence="2">The sequence shown here is derived from an EMBL/GenBank/DDBJ whole genome shotgun (WGS) entry which is preliminary data.</text>
</comment>
<feature type="compositionally biased region" description="Polar residues" evidence="1">
    <location>
        <begin position="57"/>
        <end position="67"/>
    </location>
</feature>
<evidence type="ECO:0000313" key="3">
    <source>
        <dbReference type="Proteomes" id="UP000076837"/>
    </source>
</evidence>
<reference evidence="2 3" key="1">
    <citation type="journal article" date="2016" name="Sci. Rep.">
        <title>Draft genome sequencing and secretome analysis of fungal phytopathogen Ascochyta rabiei provides insight into the necrotrophic effector repertoire.</title>
        <authorList>
            <person name="Verma S."/>
            <person name="Gazara R.K."/>
            <person name="Nizam S."/>
            <person name="Parween S."/>
            <person name="Chattopadhyay D."/>
            <person name="Verma P.K."/>
        </authorList>
    </citation>
    <scope>NUCLEOTIDE SEQUENCE [LARGE SCALE GENOMIC DNA]</scope>
    <source>
        <strain evidence="2 3">ArDII</strain>
    </source>
</reference>